<evidence type="ECO:0000313" key="17">
    <source>
        <dbReference type="Proteomes" id="UP001359559"/>
    </source>
</evidence>
<feature type="domain" description="Phytocyanin" evidence="15">
    <location>
        <begin position="22"/>
        <end position="125"/>
    </location>
</feature>
<evidence type="ECO:0000256" key="12">
    <source>
        <dbReference type="ARBA" id="ARBA00037626"/>
    </source>
</evidence>
<keyword evidence="5 14" id="KW-0732">Signal</keyword>
<dbReference type="EMBL" id="JAYKXN010000008">
    <property type="protein sequence ID" value="KAK7264905.1"/>
    <property type="molecule type" value="Genomic_DNA"/>
</dbReference>
<keyword evidence="17" id="KW-1185">Reference proteome</keyword>
<feature type="domain" description="Phytocyanin" evidence="15">
    <location>
        <begin position="177"/>
        <end position="280"/>
    </location>
</feature>
<reference evidence="16 17" key="1">
    <citation type="submission" date="2024-01" db="EMBL/GenBank/DDBJ databases">
        <title>The genomes of 5 underutilized Papilionoideae crops provide insights into root nodulation and disease resistance.</title>
        <authorList>
            <person name="Yuan L."/>
        </authorList>
    </citation>
    <scope>NUCLEOTIDE SEQUENCE [LARGE SCALE GENOMIC DNA]</scope>
    <source>
        <strain evidence="16">LY-2023</strain>
        <tissue evidence="16">Leaf</tissue>
    </source>
</reference>
<feature type="signal peptide" evidence="14">
    <location>
        <begin position="1"/>
        <end position="20"/>
    </location>
</feature>
<dbReference type="Gene3D" id="2.60.40.420">
    <property type="entry name" value="Cupredoxins - blue copper proteins"/>
    <property type="match status" value="2"/>
</dbReference>
<comment type="function">
    <text evidence="12">May act as a carbohydrate transporter.</text>
</comment>
<keyword evidence="4" id="KW-0479">Metal-binding</keyword>
<organism evidence="16 17">
    <name type="scientific">Clitoria ternatea</name>
    <name type="common">Butterfly pea</name>
    <dbReference type="NCBI Taxonomy" id="43366"/>
    <lineage>
        <taxon>Eukaryota</taxon>
        <taxon>Viridiplantae</taxon>
        <taxon>Streptophyta</taxon>
        <taxon>Embryophyta</taxon>
        <taxon>Tracheophyta</taxon>
        <taxon>Spermatophyta</taxon>
        <taxon>Magnoliopsida</taxon>
        <taxon>eudicotyledons</taxon>
        <taxon>Gunneridae</taxon>
        <taxon>Pentapetalae</taxon>
        <taxon>rosids</taxon>
        <taxon>fabids</taxon>
        <taxon>Fabales</taxon>
        <taxon>Fabaceae</taxon>
        <taxon>Papilionoideae</taxon>
        <taxon>50 kb inversion clade</taxon>
        <taxon>NPAAA clade</taxon>
        <taxon>indigoferoid/millettioid clade</taxon>
        <taxon>Phaseoleae</taxon>
        <taxon>Clitoria</taxon>
    </lineage>
</organism>
<dbReference type="InterPro" id="IPR039391">
    <property type="entry name" value="Phytocyanin-like"/>
</dbReference>
<evidence type="ECO:0000256" key="6">
    <source>
        <dbReference type="ARBA" id="ARBA00022982"/>
    </source>
</evidence>
<dbReference type="AlphaFoldDB" id="A0AAN9EYB4"/>
<dbReference type="CDD" id="cd13920">
    <property type="entry name" value="Stellacyanin"/>
    <property type="match status" value="1"/>
</dbReference>
<evidence type="ECO:0000259" key="15">
    <source>
        <dbReference type="PROSITE" id="PS51485"/>
    </source>
</evidence>
<evidence type="ECO:0000256" key="13">
    <source>
        <dbReference type="SAM" id="MobiDB-lite"/>
    </source>
</evidence>
<dbReference type="Proteomes" id="UP001359559">
    <property type="component" value="Unassembled WGS sequence"/>
</dbReference>
<evidence type="ECO:0000256" key="14">
    <source>
        <dbReference type="SAM" id="SignalP"/>
    </source>
</evidence>
<name>A0AAN9EYB4_CLITE</name>
<evidence type="ECO:0000256" key="3">
    <source>
        <dbReference type="ARBA" id="ARBA00022458"/>
    </source>
</evidence>
<accession>A0AAN9EYB4</accession>
<sequence length="350" mass="35703">MNALVLVLFAVATLFHCSSAQTRHVVGDAIGWTIPSGGAATYTTWASNQTFREGDTLVFNFTTGQHDVAKVTKSAYDACNGGSTLLTIMNGPASVTLNETGEQYYICTFGTHCSLGQKLAINVSRASSTSPSPAPQPSTRPSPPKASPVPSPTPAPASQPSPVPVPAPAPAPSSGPVTYRVGDSLGWIVPTGGASTYTTWASGKTFRVGDILEFNFPQNAHNVEEVTKDKFDSCSSTSPLATYSRPPVRVTLNKTGSHYFICGIPGHCSGGQKLAINVTGNSSSSATPPSSAATPPSGTTSPAPGSSTTNPSTPSPASSATPPPPNSGAASLGAFGLCATLLSFAAAFFY</sequence>
<evidence type="ECO:0000256" key="10">
    <source>
        <dbReference type="ARBA" id="ARBA00023180"/>
    </source>
</evidence>
<dbReference type="SUPFAM" id="SSF49503">
    <property type="entry name" value="Cupredoxins"/>
    <property type="match status" value="2"/>
</dbReference>
<dbReference type="GO" id="GO:0009877">
    <property type="term" value="P:nodulation"/>
    <property type="evidence" value="ECO:0007669"/>
    <property type="project" value="UniProtKB-KW"/>
</dbReference>
<keyword evidence="9" id="KW-1015">Disulfide bond</keyword>
<dbReference type="FunFam" id="2.60.40.420:FF:000003">
    <property type="entry name" value="Blue copper"/>
    <property type="match status" value="1"/>
</dbReference>
<keyword evidence="10" id="KW-0325">Glycoprotein</keyword>
<dbReference type="GO" id="GO:0046872">
    <property type="term" value="F:metal ion binding"/>
    <property type="evidence" value="ECO:0007669"/>
    <property type="project" value="UniProtKB-KW"/>
</dbReference>
<dbReference type="GO" id="GO:0012505">
    <property type="term" value="C:endomembrane system"/>
    <property type="evidence" value="ECO:0007669"/>
    <property type="project" value="UniProtKB-SubCell"/>
</dbReference>
<keyword evidence="7" id="KW-0186">Copper</keyword>
<keyword evidence="8" id="KW-0472">Membrane</keyword>
<evidence type="ECO:0000256" key="7">
    <source>
        <dbReference type="ARBA" id="ARBA00023008"/>
    </source>
</evidence>
<proteinExistence type="inferred from homology"/>
<dbReference type="PANTHER" id="PTHR33021">
    <property type="entry name" value="BLUE COPPER PROTEIN"/>
    <property type="match status" value="1"/>
</dbReference>
<gene>
    <name evidence="16" type="ORF">RJT34_32518</name>
</gene>
<dbReference type="PANTHER" id="PTHR33021:SF496">
    <property type="entry name" value="OS08G0482700 PROTEIN"/>
    <property type="match status" value="1"/>
</dbReference>
<dbReference type="Pfam" id="PF02298">
    <property type="entry name" value="Cu_bind_like"/>
    <property type="match status" value="2"/>
</dbReference>
<dbReference type="GO" id="GO:0005886">
    <property type="term" value="C:plasma membrane"/>
    <property type="evidence" value="ECO:0007669"/>
    <property type="project" value="TreeGrafter"/>
</dbReference>
<feature type="region of interest" description="Disordered" evidence="13">
    <location>
        <begin position="279"/>
        <end position="326"/>
    </location>
</feature>
<evidence type="ECO:0000256" key="2">
    <source>
        <dbReference type="ARBA" id="ARBA00022448"/>
    </source>
</evidence>
<feature type="compositionally biased region" description="Low complexity" evidence="13">
    <location>
        <begin position="279"/>
        <end position="320"/>
    </location>
</feature>
<evidence type="ECO:0000256" key="9">
    <source>
        <dbReference type="ARBA" id="ARBA00023157"/>
    </source>
</evidence>
<dbReference type="PROSITE" id="PS51485">
    <property type="entry name" value="PHYTOCYANIN"/>
    <property type="match status" value="2"/>
</dbReference>
<keyword evidence="2" id="KW-0813">Transport</keyword>
<dbReference type="GO" id="GO:0009055">
    <property type="term" value="F:electron transfer activity"/>
    <property type="evidence" value="ECO:0007669"/>
    <property type="project" value="InterPro"/>
</dbReference>
<dbReference type="CDD" id="cd04216">
    <property type="entry name" value="Phytocyanin"/>
    <property type="match status" value="1"/>
</dbReference>
<dbReference type="PROSITE" id="PS00196">
    <property type="entry name" value="COPPER_BLUE"/>
    <property type="match status" value="2"/>
</dbReference>
<comment type="similarity">
    <text evidence="11">Belongs to the early nodulin-like (ENODL) family.</text>
</comment>
<feature type="compositionally biased region" description="Pro residues" evidence="13">
    <location>
        <begin position="132"/>
        <end position="173"/>
    </location>
</feature>
<evidence type="ECO:0000256" key="4">
    <source>
        <dbReference type="ARBA" id="ARBA00022723"/>
    </source>
</evidence>
<evidence type="ECO:0000313" key="16">
    <source>
        <dbReference type="EMBL" id="KAK7264905.1"/>
    </source>
</evidence>
<keyword evidence="6" id="KW-0249">Electron transport</keyword>
<evidence type="ECO:0000256" key="8">
    <source>
        <dbReference type="ARBA" id="ARBA00023136"/>
    </source>
</evidence>
<evidence type="ECO:0000256" key="5">
    <source>
        <dbReference type="ARBA" id="ARBA00022729"/>
    </source>
</evidence>
<feature type="region of interest" description="Disordered" evidence="13">
    <location>
        <begin position="124"/>
        <end position="175"/>
    </location>
</feature>
<comment type="subcellular location">
    <subcellularLocation>
        <location evidence="1">Endomembrane system</location>
    </subcellularLocation>
</comment>
<evidence type="ECO:0000256" key="11">
    <source>
        <dbReference type="ARBA" id="ARBA00035011"/>
    </source>
</evidence>
<comment type="caution">
    <text evidence="16">The sequence shown here is derived from an EMBL/GenBank/DDBJ whole genome shotgun (WGS) entry which is preliminary data.</text>
</comment>
<dbReference type="FunFam" id="2.60.40.420:FF:000034">
    <property type="entry name" value="Cupredoxin superfamily protein"/>
    <property type="match status" value="1"/>
</dbReference>
<evidence type="ECO:0000256" key="1">
    <source>
        <dbReference type="ARBA" id="ARBA00004308"/>
    </source>
</evidence>
<dbReference type="InterPro" id="IPR008972">
    <property type="entry name" value="Cupredoxin"/>
</dbReference>
<dbReference type="InterPro" id="IPR028871">
    <property type="entry name" value="BlueCu_1_BS"/>
</dbReference>
<keyword evidence="3" id="KW-0536">Nodulation</keyword>
<dbReference type="InterPro" id="IPR003245">
    <property type="entry name" value="Phytocyanin_dom"/>
</dbReference>
<feature type="chain" id="PRO_5042964983" description="Phytocyanin domain-containing protein" evidence="14">
    <location>
        <begin position="21"/>
        <end position="350"/>
    </location>
</feature>
<protein>
    <recommendedName>
        <fullName evidence="15">Phytocyanin domain-containing protein</fullName>
    </recommendedName>
</protein>